<dbReference type="PROSITE" id="PS50112">
    <property type="entry name" value="PAS"/>
    <property type="match status" value="2"/>
</dbReference>
<dbReference type="SUPFAM" id="SSF55785">
    <property type="entry name" value="PYP-like sensor domain (PAS domain)"/>
    <property type="match status" value="2"/>
</dbReference>
<evidence type="ECO:0000259" key="3">
    <source>
        <dbReference type="PROSITE" id="PS50113"/>
    </source>
</evidence>
<keyword evidence="5" id="KW-1185">Reference proteome</keyword>
<dbReference type="OrthoDB" id="9813151at2"/>
<dbReference type="Gene3D" id="3.30.450.20">
    <property type="entry name" value="PAS domain"/>
    <property type="match status" value="2"/>
</dbReference>
<dbReference type="Pfam" id="PF13188">
    <property type="entry name" value="PAS_8"/>
    <property type="match status" value="1"/>
</dbReference>
<dbReference type="CDD" id="cd00130">
    <property type="entry name" value="PAS"/>
    <property type="match status" value="2"/>
</dbReference>
<feature type="domain" description="PAC" evidence="3">
    <location>
        <begin position="304"/>
        <end position="351"/>
    </location>
</feature>
<gene>
    <name evidence="4" type="ORF">FA048_16100</name>
</gene>
<accession>A0A4U1CMR7</accession>
<keyword evidence="1" id="KW-0175">Coiled coil</keyword>
<feature type="domain" description="PAS" evidence="2">
    <location>
        <begin position="56"/>
        <end position="126"/>
    </location>
</feature>
<dbReference type="Pfam" id="PF00989">
    <property type="entry name" value="PAS"/>
    <property type="match status" value="1"/>
</dbReference>
<proteinExistence type="predicted"/>
<dbReference type="AlphaFoldDB" id="A0A4U1CMR7"/>
<dbReference type="InterPro" id="IPR013767">
    <property type="entry name" value="PAS_fold"/>
</dbReference>
<evidence type="ECO:0000259" key="2">
    <source>
        <dbReference type="PROSITE" id="PS50112"/>
    </source>
</evidence>
<evidence type="ECO:0000313" key="5">
    <source>
        <dbReference type="Proteomes" id="UP000309488"/>
    </source>
</evidence>
<dbReference type="NCBIfam" id="TIGR00229">
    <property type="entry name" value="sensory_box"/>
    <property type="match status" value="1"/>
</dbReference>
<dbReference type="PANTHER" id="PTHR44757">
    <property type="entry name" value="DIGUANYLATE CYCLASE DGCP"/>
    <property type="match status" value="1"/>
</dbReference>
<evidence type="ECO:0000256" key="1">
    <source>
        <dbReference type="SAM" id="Coils"/>
    </source>
</evidence>
<feature type="coiled-coil region" evidence="1">
    <location>
        <begin position="1"/>
        <end position="28"/>
    </location>
</feature>
<reference evidence="4 5" key="1">
    <citation type="submission" date="2019-04" db="EMBL/GenBank/DDBJ databases">
        <title>Pedobacter sp. RP-3-22 sp. nov., isolated from Arctic soil.</title>
        <authorList>
            <person name="Dahal R.H."/>
            <person name="Kim D.-U."/>
        </authorList>
    </citation>
    <scope>NUCLEOTIDE SEQUENCE [LARGE SCALE GENOMIC DNA]</scope>
    <source>
        <strain evidence="4 5">RP-3-22</strain>
    </source>
</reference>
<dbReference type="GO" id="GO:0006355">
    <property type="term" value="P:regulation of DNA-templated transcription"/>
    <property type="evidence" value="ECO:0007669"/>
    <property type="project" value="InterPro"/>
</dbReference>
<feature type="domain" description="PAS" evidence="2">
    <location>
        <begin position="224"/>
        <end position="264"/>
    </location>
</feature>
<dbReference type="Proteomes" id="UP000309488">
    <property type="component" value="Unassembled WGS sequence"/>
</dbReference>
<comment type="caution">
    <text evidence="4">The sequence shown here is derived from an EMBL/GenBank/DDBJ whole genome shotgun (WGS) entry which is preliminary data.</text>
</comment>
<dbReference type="InterPro" id="IPR000014">
    <property type="entry name" value="PAS"/>
</dbReference>
<feature type="coiled-coil region" evidence="1">
    <location>
        <begin position="165"/>
        <end position="202"/>
    </location>
</feature>
<dbReference type="EMBL" id="SWBR01000004">
    <property type="protein sequence ID" value="TKC06722.1"/>
    <property type="molecule type" value="Genomic_DNA"/>
</dbReference>
<dbReference type="InterPro" id="IPR035965">
    <property type="entry name" value="PAS-like_dom_sf"/>
</dbReference>
<dbReference type="InterPro" id="IPR000700">
    <property type="entry name" value="PAS-assoc_C"/>
</dbReference>
<dbReference type="RefSeq" id="WP_136842992.1">
    <property type="nucleotide sequence ID" value="NZ_SWBR01000004.1"/>
</dbReference>
<evidence type="ECO:0000313" key="4">
    <source>
        <dbReference type="EMBL" id="TKC06722.1"/>
    </source>
</evidence>
<name>A0A4U1CMR7_9SPHI</name>
<sequence length="351" mass="39835">MAENDKSYQQLKEELEEIQYQLEEARDTIDAIRSGEIDALVINGDDGHQIYTLKSADQTYRIFIEQMTQGAITIDENGKILYSNSQFALLINQPLEKVIGQSFYNYIAKDNLPVCIELIDSAWENILTKGELKLASSLHDIPVLLSLKTLDLDEGISLSIILTDLTEQKNNQQLLEEKNRQLQEAEQVARRLNVNLEETVKLRTLDLEQVITAKVKITEDLYESEQRLSKILGTMAEGVWIVDINNELVYANNMAKQLLGVSEDLQNPGKYNNPKWDRLKLDGTLLKPEENPIYLAMQTGKPIFDYEIAIQVPGKELLYIAVNAVSIYDENEKLSGGLGTFIDVTQRRKAI</sequence>
<organism evidence="4 5">
    <name type="scientific">Pedobacter polaris</name>
    <dbReference type="NCBI Taxonomy" id="2571273"/>
    <lineage>
        <taxon>Bacteria</taxon>
        <taxon>Pseudomonadati</taxon>
        <taxon>Bacteroidota</taxon>
        <taxon>Sphingobacteriia</taxon>
        <taxon>Sphingobacteriales</taxon>
        <taxon>Sphingobacteriaceae</taxon>
        <taxon>Pedobacter</taxon>
    </lineage>
</organism>
<dbReference type="InterPro" id="IPR052155">
    <property type="entry name" value="Biofilm_reg_signaling"/>
</dbReference>
<dbReference type="PANTHER" id="PTHR44757:SF2">
    <property type="entry name" value="BIOFILM ARCHITECTURE MAINTENANCE PROTEIN MBAA"/>
    <property type="match status" value="1"/>
</dbReference>
<dbReference type="SMART" id="SM00091">
    <property type="entry name" value="PAS"/>
    <property type="match status" value="2"/>
</dbReference>
<dbReference type="PROSITE" id="PS50113">
    <property type="entry name" value="PAC"/>
    <property type="match status" value="1"/>
</dbReference>
<protein>
    <submittedName>
        <fullName evidence="4">PAS domain-containing protein</fullName>
    </submittedName>
</protein>